<dbReference type="Pfam" id="PF06966">
    <property type="entry name" value="DUF1295"/>
    <property type="match status" value="1"/>
</dbReference>
<dbReference type="EMBL" id="QDKL01000002">
    <property type="protein sequence ID" value="RZF21564.1"/>
    <property type="molecule type" value="Genomic_DNA"/>
</dbReference>
<dbReference type="InterPro" id="IPR032710">
    <property type="entry name" value="NTF2-like_dom_sf"/>
</dbReference>
<sequence>MFESILIITALLLVYFTIGWYISFRVKVFAYLDFYWCSSFFLIMGVLYFNYPEGQNFFENLNAIVLFCLYGIWSARLSTHLFTRIRQTGEDKRYIELKKKWKVMYGVYLYGLFVGEALLNVVLAIPLYLAIVNPTFDISNYFGILIFTIAIIGELIADSQLKRFVSNKENRGKVCDIGLWKYSRHPNYFFETLIWAGFGVYGLSSAPISFIGLIPYLIMLYLITSVTGVPPAEESSLKSKGDLYRKYQERTNRFLLWFPKVNTIIILMTSLLLIGGNVDMAYAQDDNAQTKSQAQRIEKVFNELRADNVDILDNFYAPNALFIDPIGRHKGIDEVKGYYKGIYEGVTDIKFEFSDIISNGSNHVGVWKMILRTPNLNSGKPVILHGNSVIKFNENGLVSYHRDYFDMGEFIYEHIPVLGSVTKYIKKRLKGE</sequence>
<reference evidence="4" key="1">
    <citation type="journal article" date="2019" name="Int. J. Syst. Evol. Microbiol.">
        <title>Halobacteriovorax valvorus sp. nov., a novel prokaryotic predator isolated from coastal seawater of China.</title>
        <authorList>
            <person name="Chen M.-X."/>
        </authorList>
    </citation>
    <scope>NUCLEOTIDE SEQUENCE [LARGE SCALE GENOMIC DNA]</scope>
    <source>
        <strain evidence="4">BL9</strain>
    </source>
</reference>
<feature type="transmembrane region" description="Helical" evidence="1">
    <location>
        <begin position="254"/>
        <end position="274"/>
    </location>
</feature>
<feature type="transmembrane region" description="Helical" evidence="1">
    <location>
        <begin position="31"/>
        <end position="51"/>
    </location>
</feature>
<comment type="caution">
    <text evidence="3">The sequence shown here is derived from an EMBL/GenBank/DDBJ whole genome shotgun (WGS) entry which is preliminary data.</text>
</comment>
<evidence type="ECO:0000313" key="4">
    <source>
        <dbReference type="Proteomes" id="UP000443582"/>
    </source>
</evidence>
<feature type="transmembrane region" description="Helical" evidence="1">
    <location>
        <begin position="103"/>
        <end position="132"/>
    </location>
</feature>
<feature type="transmembrane region" description="Helical" evidence="1">
    <location>
        <begin position="63"/>
        <end position="82"/>
    </location>
</feature>
<keyword evidence="1" id="KW-1133">Transmembrane helix</keyword>
<feature type="domain" description="SnoaL-like" evidence="2">
    <location>
        <begin position="298"/>
        <end position="401"/>
    </location>
</feature>
<dbReference type="InterPro" id="IPR010721">
    <property type="entry name" value="UstE-like"/>
</dbReference>
<dbReference type="Pfam" id="PF12680">
    <property type="entry name" value="SnoaL_2"/>
    <property type="match status" value="1"/>
</dbReference>
<evidence type="ECO:0000256" key="1">
    <source>
        <dbReference type="SAM" id="Phobius"/>
    </source>
</evidence>
<proteinExistence type="predicted"/>
<dbReference type="PANTHER" id="PTHR32251">
    <property type="entry name" value="3-OXO-5-ALPHA-STEROID 4-DEHYDROGENASE"/>
    <property type="match status" value="1"/>
</dbReference>
<feature type="transmembrane region" description="Helical" evidence="1">
    <location>
        <begin position="188"/>
        <end position="208"/>
    </location>
</feature>
<keyword evidence="1" id="KW-0812">Transmembrane</keyword>
<evidence type="ECO:0000259" key="2">
    <source>
        <dbReference type="Pfam" id="PF12680"/>
    </source>
</evidence>
<dbReference type="Proteomes" id="UP000443582">
    <property type="component" value="Unassembled WGS sequence"/>
</dbReference>
<keyword evidence="1" id="KW-0472">Membrane</keyword>
<dbReference type="SUPFAM" id="SSF54427">
    <property type="entry name" value="NTF2-like"/>
    <property type="match status" value="1"/>
</dbReference>
<dbReference type="Gene3D" id="1.20.120.1630">
    <property type="match status" value="1"/>
</dbReference>
<keyword evidence="4" id="KW-1185">Reference proteome</keyword>
<accession>A0ABY0IJ39</accession>
<dbReference type="PANTHER" id="PTHR32251:SF23">
    <property type="entry name" value="3-OXO-5-ALPHA-STEROID 4-DEHYDROGENASE (DUF1295)"/>
    <property type="match status" value="1"/>
</dbReference>
<evidence type="ECO:0000313" key="3">
    <source>
        <dbReference type="EMBL" id="RZF21564.1"/>
    </source>
</evidence>
<dbReference type="RefSeq" id="WP_115361075.1">
    <property type="nucleotide sequence ID" value="NZ_QDKL01000002.1"/>
</dbReference>
<gene>
    <name evidence="3" type="ORF">DAY19_07705</name>
</gene>
<dbReference type="InterPro" id="IPR037401">
    <property type="entry name" value="SnoaL-like"/>
</dbReference>
<feature type="transmembrane region" description="Helical" evidence="1">
    <location>
        <begin position="138"/>
        <end position="157"/>
    </location>
</feature>
<protein>
    <submittedName>
        <fullName evidence="3">DUF1295 domain-containing protein</fullName>
    </submittedName>
</protein>
<name>A0ABY0IJ39_9BACT</name>
<feature type="transmembrane region" description="Helical" evidence="1">
    <location>
        <begin position="6"/>
        <end position="24"/>
    </location>
</feature>
<organism evidence="3 4">
    <name type="scientific">Halobacteriovorax vibrionivorans</name>
    <dbReference type="NCBI Taxonomy" id="2152716"/>
    <lineage>
        <taxon>Bacteria</taxon>
        <taxon>Pseudomonadati</taxon>
        <taxon>Bdellovibrionota</taxon>
        <taxon>Bacteriovoracia</taxon>
        <taxon>Bacteriovoracales</taxon>
        <taxon>Halobacteriovoraceae</taxon>
        <taxon>Halobacteriovorax</taxon>
    </lineage>
</organism>
<dbReference type="Gene3D" id="3.10.450.50">
    <property type="match status" value="1"/>
</dbReference>
<dbReference type="PROSITE" id="PS50244">
    <property type="entry name" value="S5A_REDUCTASE"/>
    <property type="match status" value="1"/>
</dbReference>